<protein>
    <recommendedName>
        <fullName evidence="4">Carrier domain-containing protein</fullName>
    </recommendedName>
</protein>
<dbReference type="RefSeq" id="WP_220453200.1">
    <property type="nucleotide sequence ID" value="NZ_QWVT01000028.1"/>
</dbReference>
<dbReference type="Pfam" id="PF00668">
    <property type="entry name" value="Condensation"/>
    <property type="match status" value="1"/>
</dbReference>
<dbReference type="Proteomes" id="UP000265816">
    <property type="component" value="Unassembled WGS sequence"/>
</dbReference>
<dbReference type="GO" id="GO:0009366">
    <property type="term" value="C:enterobactin synthetase complex"/>
    <property type="evidence" value="ECO:0007669"/>
    <property type="project" value="TreeGrafter"/>
</dbReference>
<feature type="non-terminal residue" evidence="5">
    <location>
        <position position="1"/>
    </location>
</feature>
<dbReference type="GO" id="GO:0031177">
    <property type="term" value="F:phosphopantetheine binding"/>
    <property type="evidence" value="ECO:0007669"/>
    <property type="project" value="TreeGrafter"/>
</dbReference>
<dbReference type="Pfam" id="PF00550">
    <property type="entry name" value="PP-binding"/>
    <property type="match status" value="1"/>
</dbReference>
<evidence type="ECO:0000256" key="2">
    <source>
        <dbReference type="ARBA" id="ARBA00022450"/>
    </source>
</evidence>
<dbReference type="PANTHER" id="PTHR45527:SF1">
    <property type="entry name" value="FATTY ACID SYNTHASE"/>
    <property type="match status" value="1"/>
</dbReference>
<comment type="cofactor">
    <cofactor evidence="1">
        <name>pantetheine 4'-phosphate</name>
        <dbReference type="ChEBI" id="CHEBI:47942"/>
    </cofactor>
</comment>
<keyword evidence="2" id="KW-0596">Phosphopantetheine</keyword>
<evidence type="ECO:0000313" key="5">
    <source>
        <dbReference type="EMBL" id="RID83344.1"/>
    </source>
</evidence>
<organism evidence="5 6">
    <name type="scientific">Mesobacillus zeae</name>
    <dbReference type="NCBI Taxonomy" id="1917180"/>
    <lineage>
        <taxon>Bacteria</taxon>
        <taxon>Bacillati</taxon>
        <taxon>Bacillota</taxon>
        <taxon>Bacilli</taxon>
        <taxon>Bacillales</taxon>
        <taxon>Bacillaceae</taxon>
        <taxon>Mesobacillus</taxon>
    </lineage>
</organism>
<feature type="domain" description="Carrier" evidence="4">
    <location>
        <begin position="28"/>
        <end position="103"/>
    </location>
</feature>
<evidence type="ECO:0000256" key="1">
    <source>
        <dbReference type="ARBA" id="ARBA00001957"/>
    </source>
</evidence>
<dbReference type="Gene3D" id="3.30.559.10">
    <property type="entry name" value="Chloramphenicol acetyltransferase-like domain"/>
    <property type="match status" value="1"/>
</dbReference>
<keyword evidence="3" id="KW-0597">Phosphoprotein</keyword>
<accession>A0A398B1Z3</accession>
<keyword evidence="6" id="KW-1185">Reference proteome</keyword>
<dbReference type="InterPro" id="IPR023213">
    <property type="entry name" value="CAT-like_dom_sf"/>
</dbReference>
<dbReference type="GO" id="GO:0005829">
    <property type="term" value="C:cytosol"/>
    <property type="evidence" value="ECO:0007669"/>
    <property type="project" value="TreeGrafter"/>
</dbReference>
<name>A0A398B1Z3_9BACI</name>
<dbReference type="Gene3D" id="1.10.1200.10">
    <property type="entry name" value="ACP-like"/>
    <property type="match status" value="1"/>
</dbReference>
<dbReference type="SUPFAM" id="SSF52777">
    <property type="entry name" value="CoA-dependent acyltransferases"/>
    <property type="match status" value="2"/>
</dbReference>
<dbReference type="InterPro" id="IPR009081">
    <property type="entry name" value="PP-bd_ACP"/>
</dbReference>
<dbReference type="PROSITE" id="PS50075">
    <property type="entry name" value="CARRIER"/>
    <property type="match status" value="1"/>
</dbReference>
<evidence type="ECO:0000256" key="3">
    <source>
        <dbReference type="ARBA" id="ARBA00022553"/>
    </source>
</evidence>
<dbReference type="GO" id="GO:0009239">
    <property type="term" value="P:enterobactin biosynthetic process"/>
    <property type="evidence" value="ECO:0007669"/>
    <property type="project" value="TreeGrafter"/>
</dbReference>
<reference evidence="5 6" key="1">
    <citation type="submission" date="2018-08" db="EMBL/GenBank/DDBJ databases">
        <title>Bacillus jemisoniae sp. nov., Bacillus chryseoplanitiae sp. nov., Bacillus resnikiae sp. nov., and Bacillus frankliniae sp. nov., isolated from Viking spacecraft and associated surfaces.</title>
        <authorList>
            <person name="Seuylemezian A."/>
            <person name="Vaishampayan P."/>
        </authorList>
    </citation>
    <scope>NUCLEOTIDE SEQUENCE [LARGE SCALE GENOMIC DNA]</scope>
    <source>
        <strain evidence="5 6">JJ-247</strain>
    </source>
</reference>
<dbReference type="Gene3D" id="3.30.559.30">
    <property type="entry name" value="Nonribosomal peptide synthetase, condensation domain"/>
    <property type="match status" value="1"/>
</dbReference>
<dbReference type="GO" id="GO:0047527">
    <property type="term" value="F:2,3-dihydroxybenzoate-serine ligase activity"/>
    <property type="evidence" value="ECO:0007669"/>
    <property type="project" value="TreeGrafter"/>
</dbReference>
<proteinExistence type="predicted"/>
<dbReference type="InterPro" id="IPR036736">
    <property type="entry name" value="ACP-like_sf"/>
</dbReference>
<dbReference type="EMBL" id="QWVT01000028">
    <property type="protein sequence ID" value="RID83344.1"/>
    <property type="molecule type" value="Genomic_DNA"/>
</dbReference>
<dbReference type="AlphaFoldDB" id="A0A398B1Z3"/>
<dbReference type="CDD" id="cd19531">
    <property type="entry name" value="LCL_NRPS-like"/>
    <property type="match status" value="1"/>
</dbReference>
<dbReference type="SUPFAM" id="SSF47336">
    <property type="entry name" value="ACP-like"/>
    <property type="match status" value="1"/>
</dbReference>
<evidence type="ECO:0000259" key="4">
    <source>
        <dbReference type="PROSITE" id="PS50075"/>
    </source>
</evidence>
<dbReference type="FunFam" id="1.10.1200.10:FF:000005">
    <property type="entry name" value="Nonribosomal peptide synthetase 1"/>
    <property type="match status" value="1"/>
</dbReference>
<evidence type="ECO:0000313" key="6">
    <source>
        <dbReference type="Proteomes" id="UP000265816"/>
    </source>
</evidence>
<comment type="caution">
    <text evidence="5">The sequence shown here is derived from an EMBL/GenBank/DDBJ whole genome shotgun (WGS) entry which is preliminary data.</text>
</comment>
<gene>
    <name evidence="5" type="ORF">D1970_15770</name>
</gene>
<sequence>PITANGKVNRARLLEMEVTFTRENAYQAATNELEEKLVAIWEDVLGVERIGIQDNFFELGGHSLGVIKLMSTIQREFGKSLSYRDLYIDSTISKLAKKIESIEEEYANTIPVLEASELYDVSFAQRRMWIINELNPQSIAYNMPGRFVIKDTEPEEAFKATINALVMKHESFRTSFIEKDGDVFQKIEEYQAVELDIEDLMQLQEEEKYQKMLDAESLIFAQPFNLKESGLYRMKILKINVDHYEVLFCIHHIISDGVSMGIIRNEFFKYYENYKQNKRLPITPLKIQYKDFAAWQNNIIEEKMDEALHYWERKFVNFPDKLLLPERMIMDYDGNDGQYNVVIDNDLNQKIKALVSTTQISVFSLFLSSLYVLLNRMTGQDDIIIGSPVAGREHFETEEIVGCFVNTLILREKINRNERFDHFLQHVSTSVSEAVTYQAYPLELVLENLQMKYPDIQVFLNIINFSDVNELKNSSQYDFSKNVNVKFDMIFYITPLDDRILLTCEYRKTKFKNTDIQHIVGELIKVISDAASHSEKSISEIGLTTRRRLVKR</sequence>
<dbReference type="GO" id="GO:0008610">
    <property type="term" value="P:lipid biosynthetic process"/>
    <property type="evidence" value="ECO:0007669"/>
    <property type="project" value="UniProtKB-ARBA"/>
</dbReference>
<dbReference type="GO" id="GO:0043041">
    <property type="term" value="P:amino acid activation for nonribosomal peptide biosynthetic process"/>
    <property type="evidence" value="ECO:0007669"/>
    <property type="project" value="TreeGrafter"/>
</dbReference>
<dbReference type="PANTHER" id="PTHR45527">
    <property type="entry name" value="NONRIBOSOMAL PEPTIDE SYNTHETASE"/>
    <property type="match status" value="1"/>
</dbReference>
<dbReference type="InterPro" id="IPR001242">
    <property type="entry name" value="Condensation_dom"/>
</dbReference>